<comment type="caution">
    <text evidence="2">The sequence shown here is derived from an EMBL/GenBank/DDBJ whole genome shotgun (WGS) entry which is preliminary data.</text>
</comment>
<evidence type="ECO:0000313" key="3">
    <source>
        <dbReference type="Proteomes" id="UP001429357"/>
    </source>
</evidence>
<name>A0ABV0F6K8_9ENTE</name>
<reference evidence="2 3" key="2">
    <citation type="submission" date="2024-02" db="EMBL/GenBank/DDBJ databases">
        <title>The Genome Sequence of Enterococcus diestrammenae JM9A.</title>
        <authorList>
            <person name="Earl A."/>
            <person name="Manson A."/>
            <person name="Gilmore M."/>
            <person name="Sanders J."/>
            <person name="Shea T."/>
            <person name="Howe W."/>
            <person name="Livny J."/>
            <person name="Cuomo C."/>
            <person name="Neafsey D."/>
            <person name="Birren B."/>
        </authorList>
    </citation>
    <scope>NUCLEOTIDE SEQUENCE [LARGE SCALE GENOMIC DNA]</scope>
    <source>
        <strain evidence="2 3">JM9A</strain>
    </source>
</reference>
<proteinExistence type="predicted"/>
<keyword evidence="1" id="KW-0175">Coiled coil</keyword>
<organism evidence="2 3">
    <name type="scientific">Enterococcus diestrammenae</name>
    <dbReference type="NCBI Taxonomy" id="1155073"/>
    <lineage>
        <taxon>Bacteria</taxon>
        <taxon>Bacillati</taxon>
        <taxon>Bacillota</taxon>
        <taxon>Bacilli</taxon>
        <taxon>Lactobacillales</taxon>
        <taxon>Enterococcaceae</taxon>
        <taxon>Enterococcus</taxon>
    </lineage>
</organism>
<sequence>METTIAMLACLVAVVALFVAIYGQYSSRKQIAQFEGRLRVRNNEQDKKMTETEAVVNNLRKNLMAECLEYTHQQTDTFKAEQETRMEEETQNVRELTNELFRLQNEVASQFDGMLDWRQEVEKTLGIQVENQGVFVDHVRAQLEDFAKRSRSLPEQLDEVSGKLEQIRRLKRELIEVQQPIQLDDWKEGHQFQDELVTEGAV</sequence>
<evidence type="ECO:0000313" key="2">
    <source>
        <dbReference type="EMBL" id="MEO1782687.1"/>
    </source>
</evidence>
<gene>
    <name evidence="2" type="ORF">BAU18_002302</name>
</gene>
<keyword evidence="3" id="KW-1185">Reference proteome</keyword>
<evidence type="ECO:0008006" key="4">
    <source>
        <dbReference type="Google" id="ProtNLM"/>
    </source>
</evidence>
<reference evidence="3" key="1">
    <citation type="submission" date="2016-06" db="EMBL/GenBank/DDBJ databases">
        <title>Four novel species of enterococci isolated from chicken manure.</title>
        <authorList>
            <person name="Van Tyne D."/>
        </authorList>
    </citation>
    <scope>NUCLEOTIDE SEQUENCE [LARGE SCALE GENOMIC DNA]</scope>
    <source>
        <strain evidence="3">JM9A</strain>
    </source>
</reference>
<accession>A0ABV0F6K8</accession>
<evidence type="ECO:0000256" key="1">
    <source>
        <dbReference type="SAM" id="Coils"/>
    </source>
</evidence>
<dbReference type="RefSeq" id="WP_161869491.1">
    <property type="nucleotide sequence ID" value="NZ_JAQFAM010000007.1"/>
</dbReference>
<dbReference type="Proteomes" id="UP001429357">
    <property type="component" value="Unassembled WGS sequence"/>
</dbReference>
<protein>
    <recommendedName>
        <fullName evidence="4">DNA recombination protein RmuC</fullName>
    </recommendedName>
</protein>
<dbReference type="EMBL" id="MAEI02000001">
    <property type="protein sequence ID" value="MEO1782687.1"/>
    <property type="molecule type" value="Genomic_DNA"/>
</dbReference>
<feature type="coiled-coil region" evidence="1">
    <location>
        <begin position="42"/>
        <end position="106"/>
    </location>
</feature>